<reference evidence="1" key="1">
    <citation type="submission" date="2019-08" db="EMBL/GenBank/DDBJ databases">
        <authorList>
            <person name="Kucharzyk K."/>
            <person name="Murdoch R.W."/>
            <person name="Higgins S."/>
            <person name="Loffler F."/>
        </authorList>
    </citation>
    <scope>NUCLEOTIDE SEQUENCE</scope>
</reference>
<organism evidence="1">
    <name type="scientific">bioreactor metagenome</name>
    <dbReference type="NCBI Taxonomy" id="1076179"/>
    <lineage>
        <taxon>unclassified sequences</taxon>
        <taxon>metagenomes</taxon>
        <taxon>ecological metagenomes</taxon>
    </lineage>
</organism>
<evidence type="ECO:0000313" key="1">
    <source>
        <dbReference type="EMBL" id="MPM90306.1"/>
    </source>
</evidence>
<dbReference type="Gene3D" id="1.10.357.10">
    <property type="entry name" value="Tetracycline Repressor, domain 2"/>
    <property type="match status" value="1"/>
</dbReference>
<dbReference type="EMBL" id="VSSQ01037582">
    <property type="protein sequence ID" value="MPM90306.1"/>
    <property type="molecule type" value="Genomic_DNA"/>
</dbReference>
<accession>A0A645DLU9</accession>
<dbReference type="InterPro" id="IPR036271">
    <property type="entry name" value="Tet_transcr_reg_TetR-rel_C_sf"/>
</dbReference>
<proteinExistence type="predicted"/>
<sequence>MEILDRVSSIQAEFAQRRFQEIRPVGRLDFFILLKVQGRLILDFADAYPIEASFLRNVRSETDSLQEMIAQRYSIEGLEYYSHMIEQAIGRGELRKDLPVEVMGRLINHVMINLQEFALPRSNFLGTRDEAAITAQLDYLLSLLRSGMRR</sequence>
<comment type="caution">
    <text evidence="1">The sequence shown here is derived from an EMBL/GenBank/DDBJ whole genome shotgun (WGS) entry which is preliminary data.</text>
</comment>
<dbReference type="AlphaFoldDB" id="A0A645DLU9"/>
<dbReference type="SUPFAM" id="SSF48498">
    <property type="entry name" value="Tetracyclin repressor-like, C-terminal domain"/>
    <property type="match status" value="1"/>
</dbReference>
<gene>
    <name evidence="1" type="ORF">SDC9_137427</name>
</gene>
<protein>
    <submittedName>
        <fullName evidence="1">Uncharacterized protein</fullName>
    </submittedName>
</protein>
<name>A0A645DLU9_9ZZZZ</name>